<evidence type="ECO:0000313" key="1">
    <source>
        <dbReference type="EMBL" id="KAB2573427.1"/>
    </source>
</evidence>
<name>A0A5N5D735_9PEZI</name>
<accession>A0A5N5D735</accession>
<keyword evidence="2" id="KW-1185">Reference proteome</keyword>
<proteinExistence type="predicted"/>
<organism evidence="1 2">
    <name type="scientific">Lasiodiplodia theobromae</name>
    <dbReference type="NCBI Taxonomy" id="45133"/>
    <lineage>
        <taxon>Eukaryota</taxon>
        <taxon>Fungi</taxon>
        <taxon>Dikarya</taxon>
        <taxon>Ascomycota</taxon>
        <taxon>Pezizomycotina</taxon>
        <taxon>Dothideomycetes</taxon>
        <taxon>Dothideomycetes incertae sedis</taxon>
        <taxon>Botryosphaeriales</taxon>
        <taxon>Botryosphaeriaceae</taxon>
        <taxon>Lasiodiplodia</taxon>
    </lineage>
</organism>
<dbReference type="AlphaFoldDB" id="A0A5N5D735"/>
<protein>
    <submittedName>
        <fullName evidence="1">Uncharacterized protein</fullName>
    </submittedName>
</protein>
<evidence type="ECO:0000313" key="2">
    <source>
        <dbReference type="Proteomes" id="UP000325902"/>
    </source>
</evidence>
<reference evidence="1 2" key="1">
    <citation type="journal article" date="2019" name="Sci. Rep.">
        <title>A multi-omics analysis of the grapevine pathogen Lasiodiplodia theobromae reveals that temperature affects the expression of virulence- and pathogenicity-related genes.</title>
        <authorList>
            <person name="Felix C."/>
            <person name="Meneses R."/>
            <person name="Goncalves M.F.M."/>
            <person name="Tilleman L."/>
            <person name="Duarte A.S."/>
            <person name="Jorrin-Novo J.V."/>
            <person name="Van de Peer Y."/>
            <person name="Deforce D."/>
            <person name="Van Nieuwerburgh F."/>
            <person name="Esteves A.C."/>
            <person name="Alves A."/>
        </authorList>
    </citation>
    <scope>NUCLEOTIDE SEQUENCE [LARGE SCALE GENOMIC DNA]</scope>
    <source>
        <strain evidence="1 2">LA-SOL3</strain>
    </source>
</reference>
<gene>
    <name evidence="1" type="ORF">DBV05_g7904</name>
</gene>
<dbReference type="Proteomes" id="UP000325902">
    <property type="component" value="Unassembled WGS sequence"/>
</dbReference>
<dbReference type="EMBL" id="VCHE01000059">
    <property type="protein sequence ID" value="KAB2573427.1"/>
    <property type="molecule type" value="Genomic_DNA"/>
</dbReference>
<sequence length="416" mass="46875">MKWYTDKWHKRMLTSLNESIYEAYKVQIDDIRKLSELIHRKAMTRRLEGIQASTLIRENELARFLADLHDRDRNADEMRQEGYFERLRIVVRNEFRDTMERNMGNIQQGIADRLLANVSREIAGETALRYLEQKAQDLTPIVRLSTQSTGAEGTAGLEDGLIRTATICAPPALPYHTSKDRIQLASARLESFYDRHNISPHFESPDALFLTNPSIAARIQAFTLSSTSEVLHVCGPMEQCEETHSALLAARFAASARDSNVPTLSYFCQLSRAPVPEWRTRETVELVRLAYALIRQLIEILPDGKEFDEERLGDAAFKALDGTLATWGEAMEVLRELLQEVVEHQPLLYIVIDGISLLDDVSQHSTDKPLGELVRLLCGRAAGQGGHLVKLLFTTAGESRELNAELEGNCTVKASI</sequence>
<comment type="caution">
    <text evidence="1">The sequence shown here is derived from an EMBL/GenBank/DDBJ whole genome shotgun (WGS) entry which is preliminary data.</text>
</comment>
<dbReference type="OrthoDB" id="4840035at2759"/>